<sequence length="326" mass="34807">MLTRKRCGCHAITGAVALVLLVALSACAREEPVRIASHVWVGYEPMFLARSLGWLDEALVTLQETASASESMAALTAGQVDGAALTLDEVLQLREQGVDLTVVLVFNVSVGADVILARPPIATLADLAGRRVAFEHGAVGELMIVEALRQAGLTRADIEAVDLSANEQATAYSDGMVDAVVTYEPAASLLQAEGAISLFDSSEIPEYIVDVLAVRSDRLGSGRVAALEHLVGSHLRALEYFLRNPQDAAYRMAERLGLPPAEVLSAYRGLVLPDLAGNYRLLQGDAASLREAAQALVLFKVEQGLLSEKNDLGRLLSARFLPPLVR</sequence>
<protein>
    <submittedName>
        <fullName evidence="6">ABC transporter substrate-binding protein</fullName>
    </submittedName>
</protein>
<evidence type="ECO:0000256" key="1">
    <source>
        <dbReference type="ARBA" id="ARBA00004418"/>
    </source>
</evidence>
<comment type="similarity">
    <text evidence="2">Belongs to the bacterial solute-binding protein SsuA/TauA family.</text>
</comment>
<accession>A0A845V7C7</accession>
<dbReference type="GO" id="GO:0042597">
    <property type="term" value="C:periplasmic space"/>
    <property type="evidence" value="ECO:0007669"/>
    <property type="project" value="UniProtKB-SubCell"/>
</dbReference>
<dbReference type="EMBL" id="JAAGSC010000044">
    <property type="protein sequence ID" value="NDY97056.1"/>
    <property type="molecule type" value="Genomic_DNA"/>
</dbReference>
<dbReference type="RefSeq" id="WP_164212424.1">
    <property type="nucleotide sequence ID" value="NZ_JAAGSC010000044.1"/>
</dbReference>
<dbReference type="PANTHER" id="PTHR30024">
    <property type="entry name" value="ALIPHATIC SULFONATES-BINDING PROTEIN-RELATED"/>
    <property type="match status" value="1"/>
</dbReference>
<dbReference type="AlphaFoldDB" id="A0A845V7C7"/>
<feature type="chain" id="PRO_5032599375" evidence="4">
    <location>
        <begin position="29"/>
        <end position="326"/>
    </location>
</feature>
<dbReference type="Gene3D" id="3.40.190.10">
    <property type="entry name" value="Periplasmic binding protein-like II"/>
    <property type="match status" value="2"/>
</dbReference>
<evidence type="ECO:0000256" key="4">
    <source>
        <dbReference type="SAM" id="SignalP"/>
    </source>
</evidence>
<keyword evidence="7" id="KW-1185">Reference proteome</keyword>
<comment type="subcellular location">
    <subcellularLocation>
        <location evidence="1">Periplasm</location>
    </subcellularLocation>
</comment>
<dbReference type="Pfam" id="PF09084">
    <property type="entry name" value="NMT1"/>
    <property type="match status" value="1"/>
</dbReference>
<dbReference type="SUPFAM" id="SSF53850">
    <property type="entry name" value="Periplasmic binding protein-like II"/>
    <property type="match status" value="1"/>
</dbReference>
<comment type="caution">
    <text evidence="6">The sequence shown here is derived from an EMBL/GenBank/DDBJ whole genome shotgun (WGS) entry which is preliminary data.</text>
</comment>
<dbReference type="InterPro" id="IPR015168">
    <property type="entry name" value="SsuA/THI5"/>
</dbReference>
<dbReference type="Proteomes" id="UP000484885">
    <property type="component" value="Unassembled WGS sequence"/>
</dbReference>
<evidence type="ECO:0000256" key="3">
    <source>
        <dbReference type="ARBA" id="ARBA00022729"/>
    </source>
</evidence>
<evidence type="ECO:0000313" key="6">
    <source>
        <dbReference type="EMBL" id="NDY97056.1"/>
    </source>
</evidence>
<dbReference type="PANTHER" id="PTHR30024:SF47">
    <property type="entry name" value="TAURINE-BINDING PERIPLASMIC PROTEIN"/>
    <property type="match status" value="1"/>
</dbReference>
<evidence type="ECO:0000256" key="2">
    <source>
        <dbReference type="ARBA" id="ARBA00010742"/>
    </source>
</evidence>
<feature type="signal peptide" evidence="4">
    <location>
        <begin position="1"/>
        <end position="28"/>
    </location>
</feature>
<gene>
    <name evidence="6" type="ORF">G3I74_15095</name>
</gene>
<evidence type="ECO:0000313" key="7">
    <source>
        <dbReference type="Proteomes" id="UP000484885"/>
    </source>
</evidence>
<evidence type="ECO:0000259" key="5">
    <source>
        <dbReference type="Pfam" id="PF09084"/>
    </source>
</evidence>
<name>A0A845V7C7_9GAMM</name>
<dbReference type="PROSITE" id="PS51257">
    <property type="entry name" value="PROKAR_LIPOPROTEIN"/>
    <property type="match status" value="1"/>
</dbReference>
<proteinExistence type="inferred from homology"/>
<feature type="domain" description="SsuA/THI5-like" evidence="5">
    <location>
        <begin position="45"/>
        <end position="248"/>
    </location>
</feature>
<keyword evidence="3 4" id="KW-0732">Signal</keyword>
<organism evidence="6 7">
    <name type="scientific">Wenzhouxiangella limi</name>
    <dbReference type="NCBI Taxonomy" id="2707351"/>
    <lineage>
        <taxon>Bacteria</taxon>
        <taxon>Pseudomonadati</taxon>
        <taxon>Pseudomonadota</taxon>
        <taxon>Gammaproteobacteria</taxon>
        <taxon>Chromatiales</taxon>
        <taxon>Wenzhouxiangellaceae</taxon>
        <taxon>Wenzhouxiangella</taxon>
    </lineage>
</organism>
<reference evidence="6 7" key="1">
    <citation type="submission" date="2020-02" db="EMBL/GenBank/DDBJ databases">
        <authorList>
            <person name="Zhang X.-Y."/>
        </authorList>
    </citation>
    <scope>NUCLEOTIDE SEQUENCE [LARGE SCALE GENOMIC DNA]</scope>
    <source>
        <strain evidence="6 7">C33</strain>
    </source>
</reference>